<gene>
    <name evidence="3" type="ORF">Hgul01_01897</name>
</gene>
<keyword evidence="2" id="KW-0732">Signal</keyword>
<evidence type="ECO:0000313" key="3">
    <source>
        <dbReference type="EMBL" id="GAA5528100.1"/>
    </source>
</evidence>
<feature type="signal peptide" evidence="2">
    <location>
        <begin position="1"/>
        <end position="23"/>
    </location>
</feature>
<organism evidence="3 4">
    <name type="scientific">Herpetosiphon gulosus</name>
    <dbReference type="NCBI Taxonomy" id="1973496"/>
    <lineage>
        <taxon>Bacteria</taxon>
        <taxon>Bacillati</taxon>
        <taxon>Chloroflexota</taxon>
        <taxon>Chloroflexia</taxon>
        <taxon>Herpetosiphonales</taxon>
        <taxon>Herpetosiphonaceae</taxon>
        <taxon>Herpetosiphon</taxon>
    </lineage>
</organism>
<evidence type="ECO:0000256" key="2">
    <source>
        <dbReference type="SAM" id="SignalP"/>
    </source>
</evidence>
<evidence type="ECO:0000313" key="4">
    <source>
        <dbReference type="Proteomes" id="UP001428290"/>
    </source>
</evidence>
<accession>A0ABP9X0Y6</accession>
<feature type="region of interest" description="Disordered" evidence="1">
    <location>
        <begin position="27"/>
        <end position="46"/>
    </location>
</feature>
<protein>
    <recommendedName>
        <fullName evidence="5">DUF11 domain-containing protein</fullName>
    </recommendedName>
</protein>
<evidence type="ECO:0008006" key="5">
    <source>
        <dbReference type="Google" id="ProtNLM"/>
    </source>
</evidence>
<feature type="region of interest" description="Disordered" evidence="1">
    <location>
        <begin position="123"/>
        <end position="144"/>
    </location>
</feature>
<sequence length="465" mass="50205">MRRMIVLALVVSLMAACSGEWPNAPVANSTPSNPTNFPPSPQSSPTIGQCPVFPLDNIWNTPIDNLPVHPRSSQYIASIGGSETLHPDFGAAQWNGGDIGIPYVVVPANQPTVTVNFVEYPDESDPTTGSGQYPVPPNAPREHGSDHHVLVVREGECKLYELYNATKLNDTTWNASNGAIFDLRSNALRPDTWTSADAAGLPILPGLVRYEEVQAGEIKHAIRFTIQRSQRAYVWPARHFASSITDQNVPPMGMRFRLKSSFDISGFSSDMQVILRAMQRYGIIVADNGSDWYISGAPNPNWDDDDLVSSFDQIRGDHFEAVDSSSLQLNADSAAVVASAAPQPSKLAEFGGVDQGQQLRYAITIIGNGSAQTMNDQLPDGLAIVPASATINPSNLATPSISNNSVQWSGIIPNSQSAVISFRATVSTNERRVIVNTAQINAATVQASIIANGYRVWSPVVRKLK</sequence>
<comment type="caution">
    <text evidence="3">The sequence shown here is derived from an EMBL/GenBank/DDBJ whole genome shotgun (WGS) entry which is preliminary data.</text>
</comment>
<dbReference type="PROSITE" id="PS51257">
    <property type="entry name" value="PROKAR_LIPOPROTEIN"/>
    <property type="match status" value="1"/>
</dbReference>
<dbReference type="Proteomes" id="UP001428290">
    <property type="component" value="Unassembled WGS sequence"/>
</dbReference>
<reference evidence="3 4" key="1">
    <citation type="submission" date="2024-02" db="EMBL/GenBank/DDBJ databases">
        <title>Herpetosiphon gulosus NBRC 112829.</title>
        <authorList>
            <person name="Ichikawa N."/>
            <person name="Katano-Makiyama Y."/>
            <person name="Hidaka K."/>
        </authorList>
    </citation>
    <scope>NUCLEOTIDE SEQUENCE [LARGE SCALE GENOMIC DNA]</scope>
    <source>
        <strain evidence="3 4">NBRC 112829</strain>
    </source>
</reference>
<dbReference type="EMBL" id="BAABRU010000006">
    <property type="protein sequence ID" value="GAA5528100.1"/>
    <property type="molecule type" value="Genomic_DNA"/>
</dbReference>
<name>A0ABP9X0Y6_9CHLR</name>
<keyword evidence="4" id="KW-1185">Reference proteome</keyword>
<proteinExistence type="predicted"/>
<evidence type="ECO:0000256" key="1">
    <source>
        <dbReference type="SAM" id="MobiDB-lite"/>
    </source>
</evidence>
<feature type="chain" id="PRO_5046930284" description="DUF11 domain-containing protein" evidence="2">
    <location>
        <begin position="24"/>
        <end position="465"/>
    </location>
</feature>